<dbReference type="PANTHER" id="PTHR46082:SF6">
    <property type="entry name" value="AAA+ ATPASE DOMAIN-CONTAINING PROTEIN-RELATED"/>
    <property type="match status" value="1"/>
</dbReference>
<protein>
    <submittedName>
        <fullName evidence="1">Uncharacterized protein</fullName>
    </submittedName>
</protein>
<dbReference type="GeneID" id="98143325"/>
<dbReference type="Pfam" id="PF13374">
    <property type="entry name" value="TPR_10"/>
    <property type="match status" value="1"/>
</dbReference>
<accession>A0ABR4M257</accession>
<dbReference type="SUPFAM" id="SSF48452">
    <property type="entry name" value="TPR-like"/>
    <property type="match status" value="2"/>
</dbReference>
<dbReference type="Proteomes" id="UP001610432">
    <property type="component" value="Unassembled WGS sequence"/>
</dbReference>
<dbReference type="InterPro" id="IPR053137">
    <property type="entry name" value="NLR-like"/>
</dbReference>
<dbReference type="Gene3D" id="1.25.40.10">
    <property type="entry name" value="Tetratricopeptide repeat domain"/>
    <property type="match status" value="1"/>
</dbReference>
<dbReference type="EMBL" id="JBFXLQ010000005">
    <property type="protein sequence ID" value="KAL2870707.1"/>
    <property type="molecule type" value="Genomic_DNA"/>
</dbReference>
<dbReference type="RefSeq" id="XP_070889686.1">
    <property type="nucleotide sequence ID" value="XM_071028253.1"/>
</dbReference>
<sequence length="365" mass="40818">MITDSPTSYNALLTETNPGSRALLTLWACFDYSSIRWGFIAPLHFMSEYELGSFSDLAAVTASEAAFDEALQDLELKKLVKRRDIGVYQMPDEVAQYIQSSLSESQRAELGFLVVTMFGLHAERSHPDQHSQRGLPGNEIISHLQSFCKLLSGEALEDNEAGNTEVALLGLSQIGELLSRANDLVQAEKFYLKAIRGSECLLGPQNRQYLERCFSLGTLYYDLRRLPQAEEFLLTAARGYEATSGSDDTKTQDAFDFLAMTYRDLERVQDAVDIHIRMVERRTAILGPENIDTLVSLHRLGMAYKAQGELQRAEETIRKTWQGFCKVLGPRHHATLSIMADLGKITSERGELVPAEESCNQAHQG</sequence>
<proteinExistence type="predicted"/>
<dbReference type="Pfam" id="PF13424">
    <property type="entry name" value="TPR_12"/>
    <property type="match status" value="1"/>
</dbReference>
<organism evidence="1 2">
    <name type="scientific">Aspergillus lucknowensis</name>
    <dbReference type="NCBI Taxonomy" id="176173"/>
    <lineage>
        <taxon>Eukaryota</taxon>
        <taxon>Fungi</taxon>
        <taxon>Dikarya</taxon>
        <taxon>Ascomycota</taxon>
        <taxon>Pezizomycotina</taxon>
        <taxon>Eurotiomycetes</taxon>
        <taxon>Eurotiomycetidae</taxon>
        <taxon>Eurotiales</taxon>
        <taxon>Aspergillaceae</taxon>
        <taxon>Aspergillus</taxon>
        <taxon>Aspergillus subgen. Nidulantes</taxon>
    </lineage>
</organism>
<evidence type="ECO:0000313" key="2">
    <source>
        <dbReference type="Proteomes" id="UP001610432"/>
    </source>
</evidence>
<dbReference type="PANTHER" id="PTHR46082">
    <property type="entry name" value="ATP/GTP-BINDING PROTEIN-RELATED"/>
    <property type="match status" value="1"/>
</dbReference>
<dbReference type="InterPro" id="IPR011990">
    <property type="entry name" value="TPR-like_helical_dom_sf"/>
</dbReference>
<reference evidence="1 2" key="1">
    <citation type="submission" date="2024-07" db="EMBL/GenBank/DDBJ databases">
        <title>Section-level genome sequencing and comparative genomics of Aspergillus sections Usti and Cavernicolus.</title>
        <authorList>
            <consortium name="Lawrence Berkeley National Laboratory"/>
            <person name="Nybo J.L."/>
            <person name="Vesth T.C."/>
            <person name="Theobald S."/>
            <person name="Frisvad J.C."/>
            <person name="Larsen T.O."/>
            <person name="Kjaerboelling I."/>
            <person name="Rothschild-Mancinelli K."/>
            <person name="Lyhne E.K."/>
            <person name="Kogle M.E."/>
            <person name="Barry K."/>
            <person name="Clum A."/>
            <person name="Na H."/>
            <person name="Ledsgaard L."/>
            <person name="Lin J."/>
            <person name="Lipzen A."/>
            <person name="Kuo A."/>
            <person name="Riley R."/>
            <person name="Mondo S."/>
            <person name="Labutti K."/>
            <person name="Haridas S."/>
            <person name="Pangalinan J."/>
            <person name="Salamov A.A."/>
            <person name="Simmons B.A."/>
            <person name="Magnuson J.K."/>
            <person name="Chen J."/>
            <person name="Drula E."/>
            <person name="Henrissat B."/>
            <person name="Wiebenga A."/>
            <person name="Lubbers R.J."/>
            <person name="Gomes A.C."/>
            <person name="Macurrencykelacurrency M.R."/>
            <person name="Stajich J."/>
            <person name="Grigoriev I.V."/>
            <person name="Mortensen U.H."/>
            <person name="De Vries R.P."/>
            <person name="Baker S.E."/>
            <person name="Andersen M.R."/>
        </authorList>
    </citation>
    <scope>NUCLEOTIDE SEQUENCE [LARGE SCALE GENOMIC DNA]</scope>
    <source>
        <strain evidence="1 2">CBS 449.75</strain>
    </source>
</reference>
<comment type="caution">
    <text evidence="1">The sequence shown here is derived from an EMBL/GenBank/DDBJ whole genome shotgun (WGS) entry which is preliminary data.</text>
</comment>
<keyword evidence="2" id="KW-1185">Reference proteome</keyword>
<evidence type="ECO:0000313" key="1">
    <source>
        <dbReference type="EMBL" id="KAL2870707.1"/>
    </source>
</evidence>
<name>A0ABR4M257_9EURO</name>
<gene>
    <name evidence="1" type="ORF">BJX67DRAFT_344421</name>
</gene>